<feature type="chain" id="PRO_5003428400" evidence="1">
    <location>
        <begin position="21"/>
        <end position="91"/>
    </location>
</feature>
<gene>
    <name evidence="2" type="ORF">Rifp1Sym_ad00090</name>
</gene>
<accession>G2D9K0</accession>
<comment type="caution">
    <text evidence="2">The sequence shown here is derived from an EMBL/GenBank/DDBJ whole genome shotgun (WGS) entry which is preliminary data.</text>
</comment>
<keyword evidence="3" id="KW-1185">Reference proteome</keyword>
<dbReference type="AlphaFoldDB" id="G2D9K0"/>
<evidence type="ECO:0000313" key="2">
    <source>
        <dbReference type="EMBL" id="EGV52662.1"/>
    </source>
</evidence>
<protein>
    <submittedName>
        <fullName evidence="2">Uncharacterized protein</fullName>
    </submittedName>
</protein>
<organism evidence="2 3">
    <name type="scientific">endosymbiont of Riftia pachyptila</name>
    <name type="common">vent Ph05</name>
    <dbReference type="NCBI Taxonomy" id="1048808"/>
    <lineage>
        <taxon>Bacteria</taxon>
        <taxon>Pseudomonadati</taxon>
        <taxon>Pseudomonadota</taxon>
        <taxon>Gammaproteobacteria</taxon>
        <taxon>sulfur-oxidizing symbionts</taxon>
    </lineage>
</organism>
<evidence type="ECO:0000313" key="3">
    <source>
        <dbReference type="Proteomes" id="UP000004491"/>
    </source>
</evidence>
<keyword evidence="1" id="KW-0732">Signal</keyword>
<proteinExistence type="predicted"/>
<evidence type="ECO:0000256" key="1">
    <source>
        <dbReference type="SAM" id="SignalP"/>
    </source>
</evidence>
<feature type="signal peptide" evidence="1">
    <location>
        <begin position="1"/>
        <end position="20"/>
    </location>
</feature>
<reference evidence="2" key="1">
    <citation type="journal article" date="2011" name="ISME J.">
        <title>The endosymbionts of the deep-sea tubeworms Riftia pachyptila and Tevnia jerichonana share an identical physiology as revealed by proteogenomic analyses.</title>
        <authorList>
            <person name="Gardebrecht A."/>
            <person name="Markert S."/>
            <person name="Felbeck H."/>
            <person name="Thuermer A."/>
            <person name="Albrecht D."/>
            <person name="Wollherr A."/>
            <person name="Kabisch J."/>
            <person name="Lehmann R."/>
            <person name="Daniel R."/>
            <person name="Liesegang H."/>
            <person name="Hecker M."/>
            <person name="Sievert S.M."/>
            <person name="Schweder T."/>
        </authorList>
    </citation>
    <scope>NUCLEOTIDE SEQUENCE [LARGE SCALE GENOMIC DNA]</scope>
</reference>
<sequence length="91" mass="10143">MMLKSTLSLTLLLSSQILHADQLTQLIDLYRADGITQFNDRHEISTTNRAAIVREANISHCGSCLACHSRAESGSFDEHQVNIPGFGRWDD</sequence>
<name>G2D9K0_9GAMM</name>
<dbReference type="Proteomes" id="UP000004491">
    <property type="component" value="Unassembled WGS sequence"/>
</dbReference>
<dbReference type="EMBL" id="AFOC01000004">
    <property type="protein sequence ID" value="EGV52662.1"/>
    <property type="molecule type" value="Genomic_DNA"/>
</dbReference>